<evidence type="ECO:0000259" key="6">
    <source>
        <dbReference type="Pfam" id="PF07291"/>
    </source>
</evidence>
<dbReference type="OrthoDB" id="9809429at2"/>
<evidence type="ECO:0000256" key="1">
    <source>
        <dbReference type="ARBA" id="ARBA00004141"/>
    </source>
</evidence>
<accession>A0A521B262</accession>
<dbReference type="GO" id="GO:0030416">
    <property type="term" value="P:methylamine metabolic process"/>
    <property type="evidence" value="ECO:0007669"/>
    <property type="project" value="InterPro"/>
</dbReference>
<feature type="transmembrane region" description="Helical" evidence="5">
    <location>
        <begin position="46"/>
        <end position="69"/>
    </location>
</feature>
<dbReference type="EMBL" id="FXTB01000001">
    <property type="protein sequence ID" value="SMO41121.1"/>
    <property type="molecule type" value="Genomic_DNA"/>
</dbReference>
<evidence type="ECO:0000313" key="8">
    <source>
        <dbReference type="Proteomes" id="UP000319040"/>
    </source>
</evidence>
<sequence length="406" mass="45159">MARFLFVISRIIVGAVFVFSGFVKAVDPVGSAIKFSDYLGSFGMEAVIGVAMPAAFVISALEFLTGLHLLIGIRIKTSSTLALLFMVIFLPLTLGIAIFNPVTDCGCFGDAVKLSNWQTFFKNIVVMLPVLYLFFNRNKFNDNISVFKKLVVTLIFTIGILTVSYYSLQHLPIIDFRPYKIGKNITEGMTIPEGAQQAEYETTFLMEKDGEQKTFTTENYPYTDSSWVFIDTHTEILQKGYEPPIHDFVLNDSEGNDQASRILNSDSPVILIISPQVGKGEWKNKAQLVQIKDQAAAQGIQTYFLTASADDAITKFEMDSGAGFEYLNADETMLKTVIRSNPGMVLLQKGTVVGKWHHNDIPKVKEFKNPVSYGLSQLLCTQNTLSVLALFFAGVLIVLLLMRKEK</sequence>
<keyword evidence="8" id="KW-1185">Reference proteome</keyword>
<evidence type="ECO:0000256" key="3">
    <source>
        <dbReference type="ARBA" id="ARBA00022989"/>
    </source>
</evidence>
<keyword evidence="3 5" id="KW-1133">Transmembrane helix</keyword>
<dbReference type="InterPro" id="IPR009908">
    <property type="entry name" value="Methylamine_util_MauE"/>
</dbReference>
<dbReference type="Pfam" id="PF07291">
    <property type="entry name" value="MauE"/>
    <property type="match status" value="1"/>
</dbReference>
<dbReference type="GO" id="GO:0016020">
    <property type="term" value="C:membrane"/>
    <property type="evidence" value="ECO:0007669"/>
    <property type="project" value="UniProtKB-SubCell"/>
</dbReference>
<reference evidence="7 8" key="1">
    <citation type="submission" date="2017-05" db="EMBL/GenBank/DDBJ databases">
        <authorList>
            <person name="Varghese N."/>
            <person name="Submissions S."/>
        </authorList>
    </citation>
    <scope>NUCLEOTIDE SEQUENCE [LARGE SCALE GENOMIC DNA]</scope>
    <source>
        <strain evidence="7 8">DSM 27040</strain>
    </source>
</reference>
<feature type="transmembrane region" description="Helical" evidence="5">
    <location>
        <begin position="147"/>
        <end position="168"/>
    </location>
</feature>
<keyword evidence="4 5" id="KW-0472">Membrane</keyword>
<evidence type="ECO:0000256" key="4">
    <source>
        <dbReference type="ARBA" id="ARBA00023136"/>
    </source>
</evidence>
<feature type="transmembrane region" description="Helical" evidence="5">
    <location>
        <begin position="81"/>
        <end position="99"/>
    </location>
</feature>
<dbReference type="NCBIfam" id="NF045576">
    <property type="entry name" value="BT_3928_fam"/>
    <property type="match status" value="1"/>
</dbReference>
<feature type="domain" description="Methylamine utilisation protein MauE" evidence="6">
    <location>
        <begin position="4"/>
        <end position="134"/>
    </location>
</feature>
<dbReference type="RefSeq" id="WP_142531957.1">
    <property type="nucleotide sequence ID" value="NZ_FXTB01000001.1"/>
</dbReference>
<comment type="subcellular location">
    <subcellularLocation>
        <location evidence="1">Membrane</location>
        <topology evidence="1">Multi-pass membrane protein</topology>
    </subcellularLocation>
</comment>
<keyword evidence="2 5" id="KW-0812">Transmembrane</keyword>
<evidence type="ECO:0000256" key="2">
    <source>
        <dbReference type="ARBA" id="ARBA00022692"/>
    </source>
</evidence>
<protein>
    <recommendedName>
        <fullName evidence="6">Methylamine utilisation protein MauE domain-containing protein</fullName>
    </recommendedName>
</protein>
<feature type="transmembrane region" description="Helical" evidence="5">
    <location>
        <begin position="385"/>
        <end position="402"/>
    </location>
</feature>
<organism evidence="7 8">
    <name type="scientific">Saccharicrinis carchari</name>
    <dbReference type="NCBI Taxonomy" id="1168039"/>
    <lineage>
        <taxon>Bacteria</taxon>
        <taxon>Pseudomonadati</taxon>
        <taxon>Bacteroidota</taxon>
        <taxon>Bacteroidia</taxon>
        <taxon>Marinilabiliales</taxon>
        <taxon>Marinilabiliaceae</taxon>
        <taxon>Saccharicrinis</taxon>
    </lineage>
</organism>
<name>A0A521B262_SACCC</name>
<feature type="transmembrane region" description="Helical" evidence="5">
    <location>
        <begin position="119"/>
        <end position="135"/>
    </location>
</feature>
<gene>
    <name evidence="7" type="ORF">SAMN06265379_101607</name>
</gene>
<proteinExistence type="predicted"/>
<dbReference type="AlphaFoldDB" id="A0A521B262"/>
<dbReference type="Proteomes" id="UP000319040">
    <property type="component" value="Unassembled WGS sequence"/>
</dbReference>
<feature type="transmembrane region" description="Helical" evidence="5">
    <location>
        <begin position="7"/>
        <end position="26"/>
    </location>
</feature>
<evidence type="ECO:0000313" key="7">
    <source>
        <dbReference type="EMBL" id="SMO41121.1"/>
    </source>
</evidence>
<evidence type="ECO:0000256" key="5">
    <source>
        <dbReference type="SAM" id="Phobius"/>
    </source>
</evidence>